<feature type="DNA-binding region" description="H-T-H motif" evidence="6">
    <location>
        <begin position="178"/>
        <end position="197"/>
    </location>
</feature>
<dbReference type="GO" id="GO:0016987">
    <property type="term" value="F:sigma factor activity"/>
    <property type="evidence" value="ECO:0007669"/>
    <property type="project" value="UniProtKB-UniRule"/>
</dbReference>
<sequence length="227" mass="27076">MEQDPLLMTNREKFIEENKDFIYKITCNVCKRKLQWQNDDELSIALIAFNKACDIYNQNKGAFLPYAKVIIKNALIDYFRKSKNTPHLAFSTEEEAFDYIDSRNSLIEFEKQQENLRRAEEISYFSMELSRYKLTLDDLVEASPSHLDTRNTILNIAFRCSKEESILKYIIEKKKLPIKEIMLFTSMSRKFLEKWRKYILVLILILSSDDYPYIRSYFNIKVGENHE</sequence>
<comment type="activity regulation">
    <text evidence="6">Negatively regulated by the anti-sigma-I factor RsgI.</text>
</comment>
<dbReference type="InterPro" id="IPR013325">
    <property type="entry name" value="RNA_pol_sigma_r2"/>
</dbReference>
<dbReference type="InterPro" id="IPR007627">
    <property type="entry name" value="RNA_pol_sigma70_r2"/>
</dbReference>
<comment type="similarity">
    <text evidence="6">Belongs to the sigma-70 factor family. SigI subfamily.</text>
</comment>
<dbReference type="RefSeq" id="WP_073005384.1">
    <property type="nucleotide sequence ID" value="NZ_FQZO01000002.1"/>
</dbReference>
<evidence type="ECO:0000256" key="5">
    <source>
        <dbReference type="ARBA" id="ARBA00023163"/>
    </source>
</evidence>
<evidence type="ECO:0000256" key="1">
    <source>
        <dbReference type="ARBA" id="ARBA00022490"/>
    </source>
</evidence>
<reference evidence="8 9" key="1">
    <citation type="submission" date="2016-11" db="EMBL/GenBank/DDBJ databases">
        <authorList>
            <person name="Jaros S."/>
            <person name="Januszkiewicz K."/>
            <person name="Wedrychowicz H."/>
        </authorList>
    </citation>
    <scope>NUCLEOTIDE SEQUENCE [LARGE SCALE GENOMIC DNA]</scope>
    <source>
        <strain evidence="8 9">DSM 21864</strain>
    </source>
</reference>
<dbReference type="Proteomes" id="UP000184080">
    <property type="component" value="Unassembled WGS sequence"/>
</dbReference>
<dbReference type="OrthoDB" id="3190733at2"/>
<keyword evidence="5 6" id="KW-0804">Transcription</keyword>
<feature type="domain" description="RNA polymerase sigma-70 region 2" evidence="7">
    <location>
        <begin position="15"/>
        <end position="83"/>
    </location>
</feature>
<gene>
    <name evidence="6" type="primary">sigI</name>
    <name evidence="8" type="ORF">SAMN05444401_1625</name>
</gene>
<dbReference type="GO" id="GO:0005737">
    <property type="term" value="C:cytoplasm"/>
    <property type="evidence" value="ECO:0007669"/>
    <property type="project" value="UniProtKB-SubCell"/>
</dbReference>
<keyword evidence="1 6" id="KW-0963">Cytoplasm</keyword>
<keyword evidence="4 6" id="KW-0238">DNA-binding</keyword>
<dbReference type="NCBIfam" id="TIGR02895">
    <property type="entry name" value="spore_sigI"/>
    <property type="match status" value="1"/>
</dbReference>
<evidence type="ECO:0000259" key="7">
    <source>
        <dbReference type="Pfam" id="PF04542"/>
    </source>
</evidence>
<organism evidence="8 9">
    <name type="scientific">Clostridium amylolyticum</name>
    <dbReference type="NCBI Taxonomy" id="1121298"/>
    <lineage>
        <taxon>Bacteria</taxon>
        <taxon>Bacillati</taxon>
        <taxon>Bacillota</taxon>
        <taxon>Clostridia</taxon>
        <taxon>Eubacteriales</taxon>
        <taxon>Clostridiaceae</taxon>
        <taxon>Clostridium</taxon>
    </lineage>
</organism>
<evidence type="ECO:0000256" key="2">
    <source>
        <dbReference type="ARBA" id="ARBA00023015"/>
    </source>
</evidence>
<accession>A0A1M6EMD1</accession>
<evidence type="ECO:0000313" key="8">
    <source>
        <dbReference type="EMBL" id="SHI86651.1"/>
    </source>
</evidence>
<dbReference type="InterPro" id="IPR014244">
    <property type="entry name" value="RNA_pol_sigma-I"/>
</dbReference>
<dbReference type="EMBL" id="FQZO01000002">
    <property type="protein sequence ID" value="SHI86651.1"/>
    <property type="molecule type" value="Genomic_DNA"/>
</dbReference>
<dbReference type="STRING" id="1121298.SAMN05444401_1625"/>
<protein>
    <recommendedName>
        <fullName evidence="6">RNA polymerase sigma factor SigI</fullName>
    </recommendedName>
</protein>
<dbReference type="AlphaFoldDB" id="A0A1M6EMD1"/>
<keyword evidence="3 6" id="KW-0731">Sigma factor</keyword>
<evidence type="ECO:0000256" key="4">
    <source>
        <dbReference type="ARBA" id="ARBA00023125"/>
    </source>
</evidence>
<evidence type="ECO:0000256" key="6">
    <source>
        <dbReference type="HAMAP-Rule" id="MF_02064"/>
    </source>
</evidence>
<comment type="function">
    <text evidence="6">Sigma factors are initiation factors that promote the attachment of RNA polymerase to specific initiation sites and are then released.</text>
</comment>
<dbReference type="Gene3D" id="1.10.1740.10">
    <property type="match status" value="1"/>
</dbReference>
<dbReference type="GO" id="GO:0006352">
    <property type="term" value="P:DNA-templated transcription initiation"/>
    <property type="evidence" value="ECO:0007669"/>
    <property type="project" value="UniProtKB-UniRule"/>
</dbReference>
<dbReference type="SUPFAM" id="SSF88946">
    <property type="entry name" value="Sigma2 domain of RNA polymerase sigma factors"/>
    <property type="match status" value="1"/>
</dbReference>
<dbReference type="HAMAP" id="MF_02064">
    <property type="entry name" value="Sigma70_SigI"/>
    <property type="match status" value="1"/>
</dbReference>
<dbReference type="GO" id="GO:0003677">
    <property type="term" value="F:DNA binding"/>
    <property type="evidence" value="ECO:0007669"/>
    <property type="project" value="UniProtKB-UniRule"/>
</dbReference>
<comment type="subcellular location">
    <subcellularLocation>
        <location evidence="6">Cytoplasm</location>
    </subcellularLocation>
</comment>
<evidence type="ECO:0000256" key="3">
    <source>
        <dbReference type="ARBA" id="ARBA00023082"/>
    </source>
</evidence>
<name>A0A1M6EMD1_9CLOT</name>
<dbReference type="PIRSF" id="PIRSF038953">
    <property type="entry name" value="SigI"/>
    <property type="match status" value="1"/>
</dbReference>
<evidence type="ECO:0000313" key="9">
    <source>
        <dbReference type="Proteomes" id="UP000184080"/>
    </source>
</evidence>
<dbReference type="Pfam" id="PF04542">
    <property type="entry name" value="Sigma70_r2"/>
    <property type="match status" value="1"/>
</dbReference>
<proteinExistence type="inferred from homology"/>
<keyword evidence="2 6" id="KW-0805">Transcription regulation</keyword>
<keyword evidence="9" id="KW-1185">Reference proteome</keyword>
<keyword evidence="6" id="KW-0346">Stress response</keyword>
<feature type="short sequence motif" description="Polymerase core binding" evidence="6">
    <location>
        <begin position="40"/>
        <end position="53"/>
    </location>
</feature>
<comment type="subunit">
    <text evidence="6">Interacts with RsgI.</text>
</comment>